<organism evidence="8 9">
    <name type="scientific">Ramlibacter albus</name>
    <dbReference type="NCBI Taxonomy" id="2079448"/>
    <lineage>
        <taxon>Bacteria</taxon>
        <taxon>Pseudomonadati</taxon>
        <taxon>Pseudomonadota</taxon>
        <taxon>Betaproteobacteria</taxon>
        <taxon>Burkholderiales</taxon>
        <taxon>Comamonadaceae</taxon>
        <taxon>Ramlibacter</taxon>
    </lineage>
</organism>
<protein>
    <recommendedName>
        <fullName evidence="6">Aminotransferase</fullName>
        <ecNumber evidence="6">2.6.1.-</ecNumber>
    </recommendedName>
</protein>
<dbReference type="AlphaFoldDB" id="A0A923S5C3"/>
<keyword evidence="9" id="KW-1185">Reference proteome</keyword>
<dbReference type="PANTHER" id="PTHR46383:SF1">
    <property type="entry name" value="ASPARTATE AMINOTRANSFERASE"/>
    <property type="match status" value="1"/>
</dbReference>
<dbReference type="InterPro" id="IPR050596">
    <property type="entry name" value="AspAT/PAT-like"/>
</dbReference>
<accession>A0A923S5C3</accession>
<dbReference type="EMBL" id="JACORU010000018">
    <property type="protein sequence ID" value="MBC5768469.1"/>
    <property type="molecule type" value="Genomic_DNA"/>
</dbReference>
<keyword evidence="5" id="KW-0663">Pyridoxal phosphate</keyword>
<dbReference type="EC" id="2.6.1.-" evidence="6"/>
<evidence type="ECO:0000256" key="5">
    <source>
        <dbReference type="ARBA" id="ARBA00022898"/>
    </source>
</evidence>
<evidence type="ECO:0000256" key="2">
    <source>
        <dbReference type="ARBA" id="ARBA00007441"/>
    </source>
</evidence>
<feature type="domain" description="Aminotransferase class I/classII large" evidence="7">
    <location>
        <begin position="32"/>
        <end position="391"/>
    </location>
</feature>
<dbReference type="GO" id="GO:0006520">
    <property type="term" value="P:amino acid metabolic process"/>
    <property type="evidence" value="ECO:0007669"/>
    <property type="project" value="InterPro"/>
</dbReference>
<evidence type="ECO:0000313" key="9">
    <source>
        <dbReference type="Proteomes" id="UP000596827"/>
    </source>
</evidence>
<dbReference type="GO" id="GO:0008483">
    <property type="term" value="F:transaminase activity"/>
    <property type="evidence" value="ECO:0007669"/>
    <property type="project" value="UniProtKB-KW"/>
</dbReference>
<dbReference type="SUPFAM" id="SSF53383">
    <property type="entry name" value="PLP-dependent transferases"/>
    <property type="match status" value="1"/>
</dbReference>
<dbReference type="InterPro" id="IPR004838">
    <property type="entry name" value="NHTrfase_class1_PyrdxlP-BS"/>
</dbReference>
<dbReference type="Proteomes" id="UP000596827">
    <property type="component" value="Unassembled WGS sequence"/>
</dbReference>
<dbReference type="InterPro" id="IPR015422">
    <property type="entry name" value="PyrdxlP-dep_Trfase_small"/>
</dbReference>
<dbReference type="CDD" id="cd00609">
    <property type="entry name" value="AAT_like"/>
    <property type="match status" value="1"/>
</dbReference>
<dbReference type="FunFam" id="3.40.640.10:FF:000033">
    <property type="entry name" value="Aspartate aminotransferase"/>
    <property type="match status" value="1"/>
</dbReference>
<dbReference type="InterPro" id="IPR004839">
    <property type="entry name" value="Aminotransferase_I/II_large"/>
</dbReference>
<reference evidence="8" key="1">
    <citation type="submission" date="2020-08" db="EMBL/GenBank/DDBJ databases">
        <title>Ramlibacter sp. GTP1 16S ribosomal RNA gene genome sequencing and assembly.</title>
        <authorList>
            <person name="Kang M."/>
        </authorList>
    </citation>
    <scope>NUCLEOTIDE SEQUENCE</scope>
    <source>
        <strain evidence="8">GTP1</strain>
    </source>
</reference>
<dbReference type="Pfam" id="PF00155">
    <property type="entry name" value="Aminotran_1_2"/>
    <property type="match status" value="1"/>
</dbReference>
<sequence length="399" mass="43079">MAFLSARVERARISASAASAQRTRELRAAGVDIIGLSQGEPDFATPDHVIEAAHRAMRDGQTRYTPVDGTPELKEAIVAKFRRENGLAFKPENISASAGGKQVLYNALMATVDAGDEVIIPAPSWVAYAIMTEFAEGVPVWVRTGPANGFKVTPAQLQEAITPRTKWLMLNSPSNPTGAVYTGDELRELAGVLERHPHVWILADDMYEHIVFDGRPFVSFAQAAPQLADRTLIVNGASKTYAMTGWRLGYGAGPANLVRAMARMQAQCSLNPSSISQAAAVAALNGPQDIVAQRCTEFQLRRDKVLPLLEAIPGLSCTRPDGAFYIYISCAGWIGRRTPNGQELKTDVDVGAYLLESGVAVPEGTGYGLSPYFRVSFATSLDKLVEACRRIDGAARKLE</sequence>
<dbReference type="RefSeq" id="WP_187085250.1">
    <property type="nucleotide sequence ID" value="NZ_JACORU010000018.1"/>
</dbReference>
<keyword evidence="4 6" id="KW-0808">Transferase</keyword>
<dbReference type="GO" id="GO:0030170">
    <property type="term" value="F:pyridoxal phosphate binding"/>
    <property type="evidence" value="ECO:0007669"/>
    <property type="project" value="InterPro"/>
</dbReference>
<dbReference type="PANTHER" id="PTHR46383">
    <property type="entry name" value="ASPARTATE AMINOTRANSFERASE"/>
    <property type="match status" value="1"/>
</dbReference>
<dbReference type="Gene3D" id="3.90.1150.10">
    <property type="entry name" value="Aspartate Aminotransferase, domain 1"/>
    <property type="match status" value="1"/>
</dbReference>
<gene>
    <name evidence="8" type="ORF">H8R02_28675</name>
</gene>
<proteinExistence type="inferred from homology"/>
<dbReference type="InterPro" id="IPR015424">
    <property type="entry name" value="PyrdxlP-dep_Trfase"/>
</dbReference>
<evidence type="ECO:0000256" key="3">
    <source>
        <dbReference type="ARBA" id="ARBA00022576"/>
    </source>
</evidence>
<evidence type="ECO:0000259" key="7">
    <source>
        <dbReference type="Pfam" id="PF00155"/>
    </source>
</evidence>
<evidence type="ECO:0000256" key="1">
    <source>
        <dbReference type="ARBA" id="ARBA00001933"/>
    </source>
</evidence>
<name>A0A923S5C3_9BURK</name>
<evidence type="ECO:0000313" key="8">
    <source>
        <dbReference type="EMBL" id="MBC5768469.1"/>
    </source>
</evidence>
<evidence type="ECO:0000256" key="6">
    <source>
        <dbReference type="RuleBase" id="RU000481"/>
    </source>
</evidence>
<comment type="similarity">
    <text evidence="2 6">Belongs to the class-I pyridoxal-phosphate-dependent aminotransferase family.</text>
</comment>
<comment type="cofactor">
    <cofactor evidence="1 6">
        <name>pyridoxal 5'-phosphate</name>
        <dbReference type="ChEBI" id="CHEBI:597326"/>
    </cofactor>
</comment>
<keyword evidence="3 6" id="KW-0032">Aminotransferase</keyword>
<dbReference type="PROSITE" id="PS00105">
    <property type="entry name" value="AA_TRANSFER_CLASS_1"/>
    <property type="match status" value="1"/>
</dbReference>
<dbReference type="Gene3D" id="3.40.640.10">
    <property type="entry name" value="Type I PLP-dependent aspartate aminotransferase-like (Major domain)"/>
    <property type="match status" value="1"/>
</dbReference>
<comment type="caution">
    <text evidence="8">The sequence shown here is derived from an EMBL/GenBank/DDBJ whole genome shotgun (WGS) entry which is preliminary data.</text>
</comment>
<dbReference type="InterPro" id="IPR015421">
    <property type="entry name" value="PyrdxlP-dep_Trfase_major"/>
</dbReference>
<evidence type="ECO:0000256" key="4">
    <source>
        <dbReference type="ARBA" id="ARBA00022679"/>
    </source>
</evidence>